<evidence type="ECO:0000259" key="2">
    <source>
        <dbReference type="Pfam" id="PF16220"/>
    </source>
</evidence>
<feature type="domain" description="FecR N-terminal" evidence="2">
    <location>
        <begin position="16"/>
        <end position="57"/>
    </location>
</feature>
<keyword evidence="4" id="KW-1185">Reference proteome</keyword>
<dbReference type="PANTHER" id="PTHR30273:SF2">
    <property type="entry name" value="PROTEIN FECR"/>
    <property type="match status" value="1"/>
</dbReference>
<dbReference type="InterPro" id="IPR012373">
    <property type="entry name" value="Ferrdict_sens_TM"/>
</dbReference>
<evidence type="ECO:0000259" key="1">
    <source>
        <dbReference type="Pfam" id="PF04773"/>
    </source>
</evidence>
<dbReference type="Pfam" id="PF16220">
    <property type="entry name" value="DUF4880"/>
    <property type="match status" value="1"/>
</dbReference>
<dbReference type="GeneID" id="43162740"/>
<dbReference type="RefSeq" id="WP_019920935.1">
    <property type="nucleotide sequence ID" value="NZ_CP140152.1"/>
</dbReference>
<dbReference type="PIRSF" id="PIRSF018266">
    <property type="entry name" value="FecR"/>
    <property type="match status" value="1"/>
</dbReference>
<dbReference type="Proteomes" id="UP001326110">
    <property type="component" value="Chromosome"/>
</dbReference>
<name>A0ABZ0Y686_9BURK</name>
<gene>
    <name evidence="3" type="ORF">SR858_11515</name>
</gene>
<organism evidence="3 4">
    <name type="scientific">Duganella zoogloeoides</name>
    <dbReference type="NCBI Taxonomy" id="75659"/>
    <lineage>
        <taxon>Bacteria</taxon>
        <taxon>Pseudomonadati</taxon>
        <taxon>Pseudomonadota</taxon>
        <taxon>Betaproteobacteria</taxon>
        <taxon>Burkholderiales</taxon>
        <taxon>Oxalobacteraceae</taxon>
        <taxon>Telluria group</taxon>
        <taxon>Duganella</taxon>
    </lineage>
</organism>
<dbReference type="Pfam" id="PF04773">
    <property type="entry name" value="FecR"/>
    <property type="match status" value="1"/>
</dbReference>
<dbReference type="InterPro" id="IPR006860">
    <property type="entry name" value="FecR"/>
</dbReference>
<dbReference type="InterPro" id="IPR032623">
    <property type="entry name" value="FecR_N"/>
</dbReference>
<dbReference type="EMBL" id="CP140152">
    <property type="protein sequence ID" value="WQH06926.1"/>
    <property type="molecule type" value="Genomic_DNA"/>
</dbReference>
<dbReference type="Gene3D" id="2.60.120.1440">
    <property type="match status" value="1"/>
</dbReference>
<reference evidence="3 4" key="1">
    <citation type="submission" date="2023-11" db="EMBL/GenBank/DDBJ databases">
        <title>MicrobeMod: A computational toolkit for identifying prokaryotic methylation and restriction-modification with nanopore sequencing.</title>
        <authorList>
            <person name="Crits-Christoph A."/>
            <person name="Kang S.C."/>
            <person name="Lee H."/>
            <person name="Ostrov N."/>
        </authorList>
    </citation>
    <scope>NUCLEOTIDE SEQUENCE [LARGE SCALE GENOMIC DNA]</scope>
    <source>
        <strain evidence="3 4">ATCC 25935</strain>
    </source>
</reference>
<proteinExistence type="predicted"/>
<sequence length="328" mass="35987">MAMQRHEQEIPYATLEQAAEWFAVFRSGRVEDDERRRWQDWLAADAGHRQAWARVEAISDGVAIAREAPQAASAALHAASQVRQRRKLLKAMALAAVTVGAGWQVARQDSVQTLVAGLGAAHRTGTGESRQVVLADGTRLWLDTDTVLDERYDDSQRLLVLHRGVILVETHADTTHPARPFIVHSRQGAMRALGTRFAVRQYHGNTELGVSQGRVEITPFDAPARVIAAGEQTRFTRHAIAAADALEPARQAWTQGMLIAEDMPLAQFLAELSRYRPGHLGCDPAIAGLRVVGAFPLRDTGQALAMLEAALPVRVKFTLPWWVTVAPA</sequence>
<evidence type="ECO:0000313" key="3">
    <source>
        <dbReference type="EMBL" id="WQH06926.1"/>
    </source>
</evidence>
<accession>A0ABZ0Y686</accession>
<evidence type="ECO:0000313" key="4">
    <source>
        <dbReference type="Proteomes" id="UP001326110"/>
    </source>
</evidence>
<feature type="domain" description="FecR protein" evidence="1">
    <location>
        <begin position="122"/>
        <end position="216"/>
    </location>
</feature>
<dbReference type="PANTHER" id="PTHR30273">
    <property type="entry name" value="PERIPLASMIC SIGNAL SENSOR AND SIGMA FACTOR ACTIVATOR FECR-RELATED"/>
    <property type="match status" value="1"/>
</dbReference>
<protein>
    <submittedName>
        <fullName evidence="3">FecR domain-containing protein</fullName>
    </submittedName>
</protein>